<dbReference type="InterPro" id="IPR011748">
    <property type="entry name" value="Unchr_phage_tail-like"/>
</dbReference>
<proteinExistence type="predicted"/>
<protein>
    <submittedName>
        <fullName evidence="1">Phage tail protein</fullName>
    </submittedName>
</protein>
<sequence>MSGSTFPPSPLPLRHQLPGIYAEDAFAGVFADGLDTMQGPVLTALDCLDAYFRSGVAPTDFLDWIGDWVGAELQDLDSEAARRQGVGTAMAMHRRRGTAGGLAAAVRLAFGVTPEITESGGAAWSPRPRGPFPGDPRPYLRVVVRVPEPEAFDVRRLESLVGAARPAHVPFSVEVLSERSDNR</sequence>
<organism evidence="1 2">
    <name type="scientific">Streptomyces gibsoniae</name>
    <dbReference type="NCBI Taxonomy" id="3075529"/>
    <lineage>
        <taxon>Bacteria</taxon>
        <taxon>Bacillati</taxon>
        <taxon>Actinomycetota</taxon>
        <taxon>Actinomycetes</taxon>
        <taxon>Kitasatosporales</taxon>
        <taxon>Streptomycetaceae</taxon>
        <taxon>Streptomyces</taxon>
    </lineage>
</organism>
<dbReference type="NCBIfam" id="TIGR02242">
    <property type="entry name" value="tail_TIGR02242"/>
    <property type="match status" value="1"/>
</dbReference>
<dbReference type="InterPro" id="IPR006521">
    <property type="entry name" value="Tail_protein_I"/>
</dbReference>
<name>A0ABU2U4Y0_9ACTN</name>
<evidence type="ECO:0000313" key="1">
    <source>
        <dbReference type="EMBL" id="MDT0468106.1"/>
    </source>
</evidence>
<dbReference type="Pfam" id="PF09684">
    <property type="entry name" value="Tail_P2_I"/>
    <property type="match status" value="1"/>
</dbReference>
<gene>
    <name evidence="1" type="ORF">RM764_34830</name>
</gene>
<reference evidence="2" key="1">
    <citation type="submission" date="2023-07" db="EMBL/GenBank/DDBJ databases">
        <title>30 novel species of actinomycetes from the DSMZ collection.</title>
        <authorList>
            <person name="Nouioui I."/>
        </authorList>
    </citation>
    <scope>NUCLEOTIDE SEQUENCE [LARGE SCALE GENOMIC DNA]</scope>
    <source>
        <strain evidence="2">DSM 41699</strain>
    </source>
</reference>
<keyword evidence="2" id="KW-1185">Reference proteome</keyword>
<accession>A0ABU2U4Y0</accession>
<dbReference type="EMBL" id="JAVREY010000066">
    <property type="protein sequence ID" value="MDT0468106.1"/>
    <property type="molecule type" value="Genomic_DNA"/>
</dbReference>
<dbReference type="RefSeq" id="WP_311699551.1">
    <property type="nucleotide sequence ID" value="NZ_JAVREY010000066.1"/>
</dbReference>
<comment type="caution">
    <text evidence="1">The sequence shown here is derived from an EMBL/GenBank/DDBJ whole genome shotgun (WGS) entry which is preliminary data.</text>
</comment>
<evidence type="ECO:0000313" key="2">
    <source>
        <dbReference type="Proteomes" id="UP001183809"/>
    </source>
</evidence>
<dbReference type="Proteomes" id="UP001183809">
    <property type="component" value="Unassembled WGS sequence"/>
</dbReference>